<keyword evidence="4" id="KW-1185">Reference proteome</keyword>
<dbReference type="SUPFAM" id="SSF52317">
    <property type="entry name" value="Class I glutamine amidotransferase-like"/>
    <property type="match status" value="1"/>
</dbReference>
<dbReference type="PRINTS" id="PR00097">
    <property type="entry name" value="ANTSNTHASEII"/>
</dbReference>
<evidence type="ECO:0000256" key="2">
    <source>
        <dbReference type="SAM" id="Phobius"/>
    </source>
</evidence>
<comment type="caution">
    <text evidence="3">The sequence shown here is derived from an EMBL/GenBank/DDBJ whole genome shotgun (WGS) entry which is preliminary data.</text>
</comment>
<organism evidence="3 4">
    <name type="scientific">Brassica napus</name>
    <name type="common">Rape</name>
    <dbReference type="NCBI Taxonomy" id="3708"/>
    <lineage>
        <taxon>Eukaryota</taxon>
        <taxon>Viridiplantae</taxon>
        <taxon>Streptophyta</taxon>
        <taxon>Embryophyta</taxon>
        <taxon>Tracheophyta</taxon>
        <taxon>Spermatophyta</taxon>
        <taxon>Magnoliopsida</taxon>
        <taxon>eudicotyledons</taxon>
        <taxon>Gunneridae</taxon>
        <taxon>Pentapetalae</taxon>
        <taxon>rosids</taxon>
        <taxon>malvids</taxon>
        <taxon>Brassicales</taxon>
        <taxon>Brassicaceae</taxon>
        <taxon>Brassiceae</taxon>
        <taxon>Brassica</taxon>
    </lineage>
</organism>
<dbReference type="Gene3D" id="3.40.50.880">
    <property type="match status" value="1"/>
</dbReference>
<dbReference type="InterPro" id="IPR029062">
    <property type="entry name" value="Class_I_gatase-like"/>
</dbReference>
<reference evidence="3 4" key="1">
    <citation type="submission" date="2021-05" db="EMBL/GenBank/DDBJ databases">
        <title>Genome Assembly of Synthetic Allotetraploid Brassica napus Reveals Homoeologous Exchanges between Subgenomes.</title>
        <authorList>
            <person name="Davis J.T."/>
        </authorList>
    </citation>
    <scope>NUCLEOTIDE SEQUENCE [LARGE SCALE GENOMIC DNA]</scope>
    <source>
        <strain evidence="4">cv. Da-Ae</strain>
        <tissue evidence="3">Seedling</tissue>
    </source>
</reference>
<keyword evidence="2" id="KW-0812">Transmembrane</keyword>
<dbReference type="InterPro" id="IPR050472">
    <property type="entry name" value="Anth_synth/Amidotransfase"/>
</dbReference>
<protein>
    <submittedName>
        <fullName evidence="3">Uncharacterized protein</fullName>
    </submittedName>
</protein>
<dbReference type="PANTHER" id="PTHR43418:SF4">
    <property type="entry name" value="MULTIFUNCTIONAL TRYPTOPHAN BIOSYNTHESIS PROTEIN"/>
    <property type="match status" value="1"/>
</dbReference>
<proteinExistence type="predicted"/>
<evidence type="ECO:0000313" key="4">
    <source>
        <dbReference type="Proteomes" id="UP000824890"/>
    </source>
</evidence>
<sequence>MERVMVDQLECWVWQASSKHIVPGHLEDSSIANKSLPRRDSMERLGFVRTLLIDNYNSYTFNIYQALSTIYGGTFLSFSLSVPCLRWLFRTMSGRGKKLTVTYMKTLFLIIWLYRLDMVLPCVCLGHQARGYIYGGYVVHALEPVHGRLSGIEHDGTCFLVLHPGETLISRQVIYYSHKLKHKVIPSFSRGVWMFND</sequence>
<evidence type="ECO:0000256" key="1">
    <source>
        <dbReference type="ARBA" id="ARBA00022962"/>
    </source>
</evidence>
<gene>
    <name evidence="3" type="ORF">HID58_080015</name>
</gene>
<feature type="transmembrane region" description="Helical" evidence="2">
    <location>
        <begin position="70"/>
        <end position="89"/>
    </location>
</feature>
<keyword evidence="2" id="KW-0472">Membrane</keyword>
<keyword evidence="2" id="KW-1133">Transmembrane helix</keyword>
<dbReference type="Proteomes" id="UP000824890">
    <property type="component" value="Unassembled WGS sequence"/>
</dbReference>
<dbReference type="PANTHER" id="PTHR43418">
    <property type="entry name" value="MULTIFUNCTIONAL TRYPTOPHAN BIOSYNTHESIS PROTEIN-RELATED"/>
    <property type="match status" value="1"/>
</dbReference>
<name>A0ABQ7Y3N3_BRANA</name>
<dbReference type="EMBL" id="JAGKQM010000018">
    <property type="protein sequence ID" value="KAH0862804.1"/>
    <property type="molecule type" value="Genomic_DNA"/>
</dbReference>
<keyword evidence="1" id="KW-0315">Glutamine amidotransferase</keyword>
<accession>A0ABQ7Y3N3</accession>
<evidence type="ECO:0000313" key="3">
    <source>
        <dbReference type="EMBL" id="KAH0862804.1"/>
    </source>
</evidence>